<evidence type="ECO:0000313" key="14">
    <source>
        <dbReference type="EnsemblMetazoa" id="SMAR004328-PA"/>
    </source>
</evidence>
<reference evidence="15" key="1">
    <citation type="submission" date="2011-05" db="EMBL/GenBank/DDBJ databases">
        <authorList>
            <person name="Richards S.R."/>
            <person name="Qu J."/>
            <person name="Jiang H."/>
            <person name="Jhangiani S.N."/>
            <person name="Agravi P."/>
            <person name="Goodspeed R."/>
            <person name="Gross S."/>
            <person name="Mandapat C."/>
            <person name="Jackson L."/>
            <person name="Mathew T."/>
            <person name="Pu L."/>
            <person name="Thornton R."/>
            <person name="Saada N."/>
            <person name="Wilczek-Boney K.B."/>
            <person name="Lee S."/>
            <person name="Kovar C."/>
            <person name="Wu Y."/>
            <person name="Scherer S.E."/>
            <person name="Worley K.C."/>
            <person name="Muzny D.M."/>
            <person name="Gibbs R."/>
        </authorList>
    </citation>
    <scope>NUCLEOTIDE SEQUENCE</scope>
    <source>
        <strain evidence="15">Brora</strain>
    </source>
</reference>
<dbReference type="PROSITE" id="PS50283">
    <property type="entry name" value="NA_SOLUT_SYMP_3"/>
    <property type="match status" value="1"/>
</dbReference>
<dbReference type="EMBL" id="AFFK01019124">
    <property type="status" value="NOT_ANNOTATED_CDS"/>
    <property type="molecule type" value="Genomic_DNA"/>
</dbReference>
<name>T1IT84_STRMM</name>
<feature type="transmembrane region" description="Helical" evidence="13">
    <location>
        <begin position="337"/>
        <end position="362"/>
    </location>
</feature>
<dbReference type="GO" id="GO:0006814">
    <property type="term" value="P:sodium ion transport"/>
    <property type="evidence" value="ECO:0007669"/>
    <property type="project" value="UniProtKB-KW"/>
</dbReference>
<dbReference type="PhylomeDB" id="T1IT84"/>
<feature type="compositionally biased region" description="Polar residues" evidence="12">
    <location>
        <begin position="748"/>
        <end position="757"/>
    </location>
</feature>
<keyword evidence="3" id="KW-0813">Transport</keyword>
<protein>
    <recommendedName>
        <fullName evidence="16">Sodium-coupled monocarboxylate transporter 1</fullName>
    </recommendedName>
</protein>
<proteinExistence type="inferred from homology"/>
<keyword evidence="9 13" id="KW-0472">Membrane</keyword>
<evidence type="ECO:0008006" key="16">
    <source>
        <dbReference type="Google" id="ProtNLM"/>
    </source>
</evidence>
<dbReference type="eggNOG" id="KOG2349">
    <property type="taxonomic scope" value="Eukaryota"/>
</dbReference>
<feature type="transmembrane region" description="Helical" evidence="13">
    <location>
        <begin position="113"/>
        <end position="137"/>
    </location>
</feature>
<dbReference type="Proteomes" id="UP000014500">
    <property type="component" value="Unassembled WGS sequence"/>
</dbReference>
<evidence type="ECO:0000256" key="13">
    <source>
        <dbReference type="SAM" id="Phobius"/>
    </source>
</evidence>
<dbReference type="STRING" id="126957.T1IT84"/>
<feature type="transmembrane region" description="Helical" evidence="13">
    <location>
        <begin position="185"/>
        <end position="212"/>
    </location>
</feature>
<feature type="compositionally biased region" description="Low complexity" evidence="12">
    <location>
        <begin position="720"/>
        <end position="747"/>
    </location>
</feature>
<dbReference type="AlphaFoldDB" id="T1IT84"/>
<evidence type="ECO:0000256" key="5">
    <source>
        <dbReference type="ARBA" id="ARBA00022692"/>
    </source>
</evidence>
<dbReference type="GO" id="GO:0015293">
    <property type="term" value="F:symporter activity"/>
    <property type="evidence" value="ECO:0007669"/>
    <property type="project" value="TreeGrafter"/>
</dbReference>
<feature type="transmembrane region" description="Helical" evidence="13">
    <location>
        <begin position="569"/>
        <end position="592"/>
    </location>
</feature>
<feature type="transmembrane region" description="Helical" evidence="13">
    <location>
        <begin position="468"/>
        <end position="489"/>
    </location>
</feature>
<feature type="transmembrane region" description="Helical" evidence="13">
    <location>
        <begin position="74"/>
        <end position="93"/>
    </location>
</feature>
<comment type="subcellular location">
    <subcellularLocation>
        <location evidence="1">Cell membrane</location>
        <topology evidence="1">Multi-pass membrane protein</topology>
    </subcellularLocation>
</comment>
<dbReference type="PANTHER" id="PTHR42985:SF40">
    <property type="entry name" value="LD47995P-RELATED"/>
    <property type="match status" value="1"/>
</dbReference>
<evidence type="ECO:0000256" key="4">
    <source>
        <dbReference type="ARBA" id="ARBA00022475"/>
    </source>
</evidence>
<dbReference type="InterPro" id="IPR001734">
    <property type="entry name" value="Na/solute_symporter"/>
</dbReference>
<feature type="region of interest" description="Disordered" evidence="12">
    <location>
        <begin position="621"/>
        <end position="780"/>
    </location>
</feature>
<feature type="transmembrane region" description="Helical" evidence="13">
    <location>
        <begin position="298"/>
        <end position="316"/>
    </location>
</feature>
<accession>T1IT84</accession>
<keyword evidence="4" id="KW-1003">Cell membrane</keyword>
<evidence type="ECO:0000256" key="2">
    <source>
        <dbReference type="ARBA" id="ARBA00006434"/>
    </source>
</evidence>
<dbReference type="PANTHER" id="PTHR42985">
    <property type="entry name" value="SODIUM-COUPLED MONOCARBOXYLATE TRANSPORTER"/>
    <property type="match status" value="1"/>
</dbReference>
<sequence length="780" mass="87275">YFFIKKKFLLKLFKICKLKHTPKHSFTSPKSRVSSQPLNTPTQNIVNYSRFCINVNPTSTMLSPEYHLTLVDHITFFLLLAILAVFWAFNFYFWDHSRRLLAVGPTGETLTVILAAFSVAATCVPPVISIGIVSQVYLDGTVIWFHLIGVLAAVAITAHTYLSVFSKSCVLSSFQYIGKRFGRCLRTIVAGVVFFQYVFFLPFIAITPALIFKHVISSQMWVVVVLILIILLPPALCNSIRASSWNDFLTYVIATSIFSILIIMKITSKESISFLWNNQNEIAFKFPSTSLYTSEAHTIWNLIIGSTVIWCSFMCFNPLVMNRCLAVKRVFQSKLAIWISFVLITLIISLATICGLIAYSTFSNCDPVTKFRDFHLESVIIYLIMAEKESAYLLGPFVACMLAWTVGYLGFALYEIANLVVIEIFPSLSTNNGQASIRCSHRSCMLILLIIITGSMFVEPFGDMFMMSIQLFTCFGGPLFGLFMLGLFVPWANFQGAITGLLLSLIMSFWMTYGHLTYHPDAFASLPMSQTGCVVHNFTMENVTTAITPLESAIPVANAVFDPMYKFSYLWIGPICSGIVILIGMIVSLFTYKKTKEVDMTLLSPIVGYFVRLYRTKRQHGMEQMHDESSVTEQETPTTDDKPLHTSIEVDVHQTSELPETSTPKPSTSEPQQPQTSEPDPSTIDQQPEPSTLQPSTEPETITRQPSPIEPTSEEPEPSIPQSTNDDQTEPSTSQTTTEEQETSSQPATVQEQTPTENGLPESTETEETEIESDSTNSKL</sequence>
<organism evidence="14 15">
    <name type="scientific">Strigamia maritima</name>
    <name type="common">European centipede</name>
    <name type="synonym">Geophilus maritimus</name>
    <dbReference type="NCBI Taxonomy" id="126957"/>
    <lineage>
        <taxon>Eukaryota</taxon>
        <taxon>Metazoa</taxon>
        <taxon>Ecdysozoa</taxon>
        <taxon>Arthropoda</taxon>
        <taxon>Myriapoda</taxon>
        <taxon>Chilopoda</taxon>
        <taxon>Pleurostigmophora</taxon>
        <taxon>Geophilomorpha</taxon>
        <taxon>Linotaeniidae</taxon>
        <taxon>Strigamia</taxon>
    </lineage>
</organism>
<feature type="compositionally biased region" description="Polar residues" evidence="12">
    <location>
        <begin position="655"/>
        <end position="704"/>
    </location>
</feature>
<reference evidence="14" key="2">
    <citation type="submission" date="2015-02" db="UniProtKB">
        <authorList>
            <consortium name="EnsemblMetazoa"/>
        </authorList>
    </citation>
    <scope>IDENTIFICATION</scope>
</reference>
<feature type="transmembrane region" description="Helical" evidence="13">
    <location>
        <begin position="248"/>
        <end position="267"/>
    </location>
</feature>
<keyword evidence="6 13" id="KW-1133">Transmembrane helix</keyword>
<feature type="transmembrane region" description="Helical" evidence="13">
    <location>
        <begin position="443"/>
        <end position="462"/>
    </location>
</feature>
<keyword evidence="7" id="KW-0915">Sodium</keyword>
<feature type="compositionally biased region" description="Acidic residues" evidence="12">
    <location>
        <begin position="764"/>
        <end position="773"/>
    </location>
</feature>
<dbReference type="EnsemblMetazoa" id="SMAR004328-RA">
    <property type="protein sequence ID" value="SMAR004328-PA"/>
    <property type="gene ID" value="SMAR004328"/>
</dbReference>
<evidence type="ECO:0000256" key="8">
    <source>
        <dbReference type="ARBA" id="ARBA00023065"/>
    </source>
</evidence>
<evidence type="ECO:0000256" key="6">
    <source>
        <dbReference type="ARBA" id="ARBA00022989"/>
    </source>
</evidence>
<evidence type="ECO:0000256" key="10">
    <source>
        <dbReference type="ARBA" id="ARBA00023201"/>
    </source>
</evidence>
<comment type="similarity">
    <text evidence="2 11">Belongs to the sodium:solute symporter (SSF) (TC 2.A.21) family.</text>
</comment>
<feature type="transmembrane region" description="Helical" evidence="13">
    <location>
        <begin position="218"/>
        <end position="236"/>
    </location>
</feature>
<keyword evidence="10" id="KW-0739">Sodium transport</keyword>
<keyword evidence="8" id="KW-0406">Ion transport</keyword>
<keyword evidence="15" id="KW-1185">Reference proteome</keyword>
<dbReference type="Gene3D" id="1.20.1730.10">
    <property type="entry name" value="Sodium/glucose cotransporter"/>
    <property type="match status" value="1"/>
</dbReference>
<evidence type="ECO:0000256" key="7">
    <source>
        <dbReference type="ARBA" id="ARBA00023053"/>
    </source>
</evidence>
<evidence type="ECO:0000256" key="9">
    <source>
        <dbReference type="ARBA" id="ARBA00023136"/>
    </source>
</evidence>
<evidence type="ECO:0000256" key="3">
    <source>
        <dbReference type="ARBA" id="ARBA00022448"/>
    </source>
</evidence>
<dbReference type="Pfam" id="PF00474">
    <property type="entry name" value="SSF"/>
    <property type="match status" value="1"/>
</dbReference>
<dbReference type="GO" id="GO:0005886">
    <property type="term" value="C:plasma membrane"/>
    <property type="evidence" value="ECO:0007669"/>
    <property type="project" value="UniProtKB-SubCell"/>
</dbReference>
<dbReference type="InterPro" id="IPR051163">
    <property type="entry name" value="Sodium:Solute_Symporter_SSF"/>
</dbReference>
<dbReference type="InterPro" id="IPR038377">
    <property type="entry name" value="Na/Glc_symporter_sf"/>
</dbReference>
<keyword evidence="5 13" id="KW-0812">Transmembrane</keyword>
<evidence type="ECO:0000313" key="15">
    <source>
        <dbReference type="Proteomes" id="UP000014500"/>
    </source>
</evidence>
<evidence type="ECO:0000256" key="12">
    <source>
        <dbReference type="SAM" id="MobiDB-lite"/>
    </source>
</evidence>
<feature type="transmembrane region" description="Helical" evidence="13">
    <location>
        <begin position="393"/>
        <end position="422"/>
    </location>
</feature>
<evidence type="ECO:0000256" key="11">
    <source>
        <dbReference type="RuleBase" id="RU362091"/>
    </source>
</evidence>
<dbReference type="HOGENOM" id="CLU_359277_0_0_1"/>
<feature type="transmembrane region" description="Helical" evidence="13">
    <location>
        <begin position="496"/>
        <end position="513"/>
    </location>
</feature>
<feature type="transmembrane region" description="Helical" evidence="13">
    <location>
        <begin position="143"/>
        <end position="164"/>
    </location>
</feature>
<evidence type="ECO:0000256" key="1">
    <source>
        <dbReference type="ARBA" id="ARBA00004651"/>
    </source>
</evidence>
<feature type="compositionally biased region" description="Basic and acidic residues" evidence="12">
    <location>
        <begin position="639"/>
        <end position="654"/>
    </location>
</feature>